<feature type="compositionally biased region" description="Polar residues" evidence="4">
    <location>
        <begin position="17"/>
        <end position="39"/>
    </location>
</feature>
<keyword evidence="6" id="KW-1185">Reference proteome</keyword>
<proteinExistence type="inferred from homology"/>
<dbReference type="HAMAP" id="MF_01310">
    <property type="entry name" value="Ribosomal_uS11"/>
    <property type="match status" value="1"/>
</dbReference>
<comment type="similarity">
    <text evidence="1">Belongs to the universal ribosomal protein uS11 family.</text>
</comment>
<protein>
    <recommendedName>
        <fullName evidence="7">Translational machinery component</fullName>
    </recommendedName>
</protein>
<evidence type="ECO:0000256" key="3">
    <source>
        <dbReference type="ARBA" id="ARBA00023274"/>
    </source>
</evidence>
<evidence type="ECO:0008006" key="7">
    <source>
        <dbReference type="Google" id="ProtNLM"/>
    </source>
</evidence>
<dbReference type="Gene3D" id="3.30.420.80">
    <property type="entry name" value="Ribosomal protein S11"/>
    <property type="match status" value="1"/>
</dbReference>
<comment type="caution">
    <text evidence="5">The sequence shown here is derived from an EMBL/GenBank/DDBJ whole genome shotgun (WGS) entry which is preliminary data.</text>
</comment>
<dbReference type="InterPro" id="IPR001971">
    <property type="entry name" value="Ribosomal_uS11"/>
</dbReference>
<name>A0AAW0GZI0_9APHY</name>
<dbReference type="Pfam" id="PF00411">
    <property type="entry name" value="Ribosomal_S11"/>
    <property type="match status" value="1"/>
</dbReference>
<keyword evidence="3" id="KW-0687">Ribonucleoprotein</keyword>
<dbReference type="SUPFAM" id="SSF53137">
    <property type="entry name" value="Translational machinery components"/>
    <property type="match status" value="1"/>
</dbReference>
<dbReference type="Proteomes" id="UP001385951">
    <property type="component" value="Unassembled WGS sequence"/>
</dbReference>
<evidence type="ECO:0000256" key="4">
    <source>
        <dbReference type="SAM" id="MobiDB-lite"/>
    </source>
</evidence>
<dbReference type="GO" id="GO:0006412">
    <property type="term" value="P:translation"/>
    <property type="evidence" value="ECO:0007669"/>
    <property type="project" value="InterPro"/>
</dbReference>
<sequence>MSLLRACRLRPSCLRPRTTQTARMSSLPGSETLIDSTSTPSLAESSAAQPSASTSQADGGYFDALAPETSSESGPPVGNAYPPPQPDANPLRAKPKEKENHKYNLYVQSTRNNTIATFTRPNGNPITTVSGGKCGFKGVRKSSYEAGYQCAVTMFSKILAMREKEGSNMKLEVLFSGFGQGRDAMYRALMAEEGADVRKLVSRVTDTTPIKIGGTRAQKARRI</sequence>
<dbReference type="EMBL" id="JASBNA010000001">
    <property type="protein sequence ID" value="KAK7695605.1"/>
    <property type="molecule type" value="Genomic_DNA"/>
</dbReference>
<dbReference type="GO" id="GO:1990904">
    <property type="term" value="C:ribonucleoprotein complex"/>
    <property type="evidence" value="ECO:0007669"/>
    <property type="project" value="UniProtKB-KW"/>
</dbReference>
<dbReference type="PANTHER" id="PTHR11759">
    <property type="entry name" value="40S RIBOSOMAL PROTEIN S14/30S RIBOSOMAL PROTEIN S11"/>
    <property type="match status" value="1"/>
</dbReference>
<feature type="region of interest" description="Disordered" evidence="4">
    <location>
        <begin position="15"/>
        <end position="98"/>
    </location>
</feature>
<evidence type="ECO:0000256" key="2">
    <source>
        <dbReference type="ARBA" id="ARBA00022980"/>
    </source>
</evidence>
<evidence type="ECO:0000313" key="5">
    <source>
        <dbReference type="EMBL" id="KAK7695605.1"/>
    </source>
</evidence>
<reference evidence="5 6" key="1">
    <citation type="submission" date="2022-09" db="EMBL/GenBank/DDBJ databases">
        <authorList>
            <person name="Palmer J.M."/>
        </authorList>
    </citation>
    <scope>NUCLEOTIDE SEQUENCE [LARGE SCALE GENOMIC DNA]</scope>
    <source>
        <strain evidence="5 6">DSM 7382</strain>
    </source>
</reference>
<accession>A0AAW0GZI0</accession>
<organism evidence="5 6">
    <name type="scientific">Cerrena zonata</name>
    <dbReference type="NCBI Taxonomy" id="2478898"/>
    <lineage>
        <taxon>Eukaryota</taxon>
        <taxon>Fungi</taxon>
        <taxon>Dikarya</taxon>
        <taxon>Basidiomycota</taxon>
        <taxon>Agaricomycotina</taxon>
        <taxon>Agaricomycetes</taxon>
        <taxon>Polyporales</taxon>
        <taxon>Cerrenaceae</taxon>
        <taxon>Cerrena</taxon>
    </lineage>
</organism>
<dbReference type="GO" id="GO:0005840">
    <property type="term" value="C:ribosome"/>
    <property type="evidence" value="ECO:0007669"/>
    <property type="project" value="UniProtKB-KW"/>
</dbReference>
<keyword evidence="2" id="KW-0689">Ribosomal protein</keyword>
<evidence type="ECO:0000313" key="6">
    <source>
        <dbReference type="Proteomes" id="UP001385951"/>
    </source>
</evidence>
<dbReference type="GO" id="GO:0003735">
    <property type="term" value="F:structural constituent of ribosome"/>
    <property type="evidence" value="ECO:0007669"/>
    <property type="project" value="InterPro"/>
</dbReference>
<evidence type="ECO:0000256" key="1">
    <source>
        <dbReference type="ARBA" id="ARBA00006194"/>
    </source>
</evidence>
<dbReference type="AlphaFoldDB" id="A0AAW0GZI0"/>
<feature type="compositionally biased region" description="Low complexity" evidence="4">
    <location>
        <begin position="40"/>
        <end position="57"/>
    </location>
</feature>
<dbReference type="InterPro" id="IPR036967">
    <property type="entry name" value="Ribosomal_uS11_sf"/>
</dbReference>
<gene>
    <name evidence="5" type="ORF">QCA50_000241</name>
</gene>